<evidence type="ECO:0000256" key="2">
    <source>
        <dbReference type="ARBA" id="ARBA00022475"/>
    </source>
</evidence>
<gene>
    <name evidence="10" type="primary">ybbL</name>
    <name evidence="10" type="ORF">NCTC4670_01128</name>
</gene>
<dbReference type="Proteomes" id="UP000254797">
    <property type="component" value="Unassembled WGS sequence"/>
</dbReference>
<evidence type="ECO:0000313" key="10">
    <source>
        <dbReference type="EMBL" id="SUN49940.1"/>
    </source>
</evidence>
<keyword evidence="4" id="KW-0592">Phosphate transport</keyword>
<dbReference type="PROSITE" id="PS00211">
    <property type="entry name" value="ABC_TRANSPORTER_1"/>
    <property type="match status" value="1"/>
</dbReference>
<dbReference type="GO" id="GO:0016887">
    <property type="term" value="F:ATP hydrolysis activity"/>
    <property type="evidence" value="ECO:0007669"/>
    <property type="project" value="InterPro"/>
</dbReference>
<evidence type="ECO:0000256" key="4">
    <source>
        <dbReference type="ARBA" id="ARBA00022592"/>
    </source>
</evidence>
<keyword evidence="2" id="KW-1003">Cell membrane</keyword>
<dbReference type="Gene3D" id="3.40.50.300">
    <property type="entry name" value="P-loop containing nucleotide triphosphate hydrolases"/>
    <property type="match status" value="1"/>
</dbReference>
<dbReference type="InterPro" id="IPR003593">
    <property type="entry name" value="AAA+_ATPase"/>
</dbReference>
<evidence type="ECO:0000259" key="9">
    <source>
        <dbReference type="PROSITE" id="PS50893"/>
    </source>
</evidence>
<dbReference type="GO" id="GO:0006817">
    <property type="term" value="P:phosphate ion transport"/>
    <property type="evidence" value="ECO:0007669"/>
    <property type="project" value="UniProtKB-KW"/>
</dbReference>
<reference evidence="10 11" key="1">
    <citation type="submission" date="2018-06" db="EMBL/GenBank/DDBJ databases">
        <authorList>
            <consortium name="Pathogen Informatics"/>
            <person name="Doyle S."/>
        </authorList>
    </citation>
    <scope>NUCLEOTIDE SEQUENCE [LARGE SCALE GENOMIC DNA]</scope>
    <source>
        <strain evidence="10 11">NCTC4670</strain>
    </source>
</reference>
<dbReference type="InterPro" id="IPR017871">
    <property type="entry name" value="ABC_transporter-like_CS"/>
</dbReference>
<name>A0A380JWD5_STRDY</name>
<protein>
    <submittedName>
        <fullName evidence="10">ABC transporter ATP-binding protein</fullName>
    </submittedName>
</protein>
<evidence type="ECO:0000256" key="6">
    <source>
        <dbReference type="ARBA" id="ARBA00022840"/>
    </source>
</evidence>
<evidence type="ECO:0000256" key="8">
    <source>
        <dbReference type="ARBA" id="ARBA00023136"/>
    </source>
</evidence>
<dbReference type="InterPro" id="IPR003439">
    <property type="entry name" value="ABC_transporter-like_ATP-bd"/>
</dbReference>
<accession>A0A380JWD5</accession>
<dbReference type="InterPro" id="IPR027417">
    <property type="entry name" value="P-loop_NTPase"/>
</dbReference>
<keyword evidence="5" id="KW-0547">Nucleotide-binding</keyword>
<keyword evidence="8" id="KW-0472">Membrane</keyword>
<dbReference type="EMBL" id="UHFG01000004">
    <property type="protein sequence ID" value="SUN49940.1"/>
    <property type="molecule type" value="Genomic_DNA"/>
</dbReference>
<dbReference type="PROSITE" id="PS50893">
    <property type="entry name" value="ABC_TRANSPORTER_2"/>
    <property type="match status" value="1"/>
</dbReference>
<sequence>MAILAFDQVTFTDKDHTILKEISFSIDQGDFVTIVGPSGGGKSTLLKLASYLISPSSGTIHFHGKSLDTFNPITLRQEISYCFQTPYLFGKTVEDNLLFPFSLRKKALDKSLVEQWLERFQMDASYVNKDITKLSGGEKQRLALIRQLLFEPKVLLLDEVTSALDAQNAALVEEVIRSLNQEGMTILWVTHNEEQSKRDATERLTIVEGQLKSLEVLK</sequence>
<evidence type="ECO:0000256" key="5">
    <source>
        <dbReference type="ARBA" id="ARBA00022741"/>
    </source>
</evidence>
<keyword evidence="7" id="KW-1278">Translocase</keyword>
<keyword evidence="1" id="KW-0813">Transport</keyword>
<dbReference type="PANTHER" id="PTHR43423">
    <property type="entry name" value="ABC TRANSPORTER I FAMILY MEMBER 17"/>
    <property type="match status" value="1"/>
</dbReference>
<dbReference type="Pfam" id="PF00005">
    <property type="entry name" value="ABC_tran"/>
    <property type="match status" value="1"/>
</dbReference>
<keyword evidence="6 10" id="KW-0067">ATP-binding</keyword>
<evidence type="ECO:0000256" key="1">
    <source>
        <dbReference type="ARBA" id="ARBA00022448"/>
    </source>
</evidence>
<evidence type="ECO:0000313" key="11">
    <source>
        <dbReference type="Proteomes" id="UP000254797"/>
    </source>
</evidence>
<dbReference type="SUPFAM" id="SSF52540">
    <property type="entry name" value="P-loop containing nucleoside triphosphate hydrolases"/>
    <property type="match status" value="1"/>
</dbReference>
<evidence type="ECO:0000256" key="3">
    <source>
        <dbReference type="ARBA" id="ARBA00022519"/>
    </source>
</evidence>
<dbReference type="PANTHER" id="PTHR43423:SF12">
    <property type="entry name" value="IRON EXPORT ATP-BINDING PROTEIN FETA-RELATED"/>
    <property type="match status" value="1"/>
</dbReference>
<feature type="domain" description="ABC transporter" evidence="9">
    <location>
        <begin position="4"/>
        <end position="216"/>
    </location>
</feature>
<organism evidence="10 11">
    <name type="scientific">Streptococcus dysgalactiae subsp. dysgalactiae</name>
    <dbReference type="NCBI Taxonomy" id="99822"/>
    <lineage>
        <taxon>Bacteria</taxon>
        <taxon>Bacillati</taxon>
        <taxon>Bacillota</taxon>
        <taxon>Bacilli</taxon>
        <taxon>Lactobacillales</taxon>
        <taxon>Streptococcaceae</taxon>
        <taxon>Streptococcus</taxon>
    </lineage>
</organism>
<dbReference type="GO" id="GO:0005524">
    <property type="term" value="F:ATP binding"/>
    <property type="evidence" value="ECO:0007669"/>
    <property type="project" value="UniProtKB-KW"/>
</dbReference>
<dbReference type="SMART" id="SM00382">
    <property type="entry name" value="AAA"/>
    <property type="match status" value="1"/>
</dbReference>
<evidence type="ECO:0000256" key="7">
    <source>
        <dbReference type="ARBA" id="ARBA00022967"/>
    </source>
</evidence>
<dbReference type="RefSeq" id="WP_115246151.1">
    <property type="nucleotide sequence ID" value="NZ_UHFG01000004.1"/>
</dbReference>
<dbReference type="AlphaFoldDB" id="A0A380JWD5"/>
<keyword evidence="3" id="KW-0997">Cell inner membrane</keyword>
<proteinExistence type="predicted"/>